<sequence length="118" mass="13386">MSKQCLVGKNPSGDSELESTIPKSPYQVPLDGILSFRMSGKGSSLLGVKWQDLHHQIPTEIVNKIIVMAPLTSKKEMQAFLGAIGFRRMYIPEYNQIMSPLYLVTHKRNDFHWGPKQQ</sequence>
<dbReference type="PANTHER" id="PTHR33064">
    <property type="entry name" value="POL PROTEIN"/>
    <property type="match status" value="1"/>
</dbReference>
<comment type="caution">
    <text evidence="2">The sequence shown here is derived from an EMBL/GenBank/DDBJ whole genome shotgun (WGS) entry which is preliminary data.</text>
</comment>
<dbReference type="PANTHER" id="PTHR33064:SF29">
    <property type="entry name" value="PEPTIDASE A2 DOMAIN-CONTAINING PROTEIN-RELATED"/>
    <property type="match status" value="1"/>
</dbReference>
<protein>
    <submittedName>
        <fullName evidence="2">Uncharacterized protein</fullName>
    </submittedName>
</protein>
<evidence type="ECO:0000313" key="3">
    <source>
        <dbReference type="Proteomes" id="UP001145742"/>
    </source>
</evidence>
<feature type="region of interest" description="Disordered" evidence="1">
    <location>
        <begin position="1"/>
        <end position="21"/>
    </location>
</feature>
<dbReference type="Proteomes" id="UP001145742">
    <property type="component" value="Unassembled WGS sequence"/>
</dbReference>
<accession>A0ABQ9DXD2</accession>
<dbReference type="EMBL" id="WHWB01032082">
    <property type="protein sequence ID" value="KAJ7427086.1"/>
    <property type="molecule type" value="Genomic_DNA"/>
</dbReference>
<evidence type="ECO:0000313" key="2">
    <source>
        <dbReference type="EMBL" id="KAJ7427086.1"/>
    </source>
</evidence>
<dbReference type="InterPro" id="IPR043128">
    <property type="entry name" value="Rev_trsase/Diguanyl_cyclase"/>
</dbReference>
<evidence type="ECO:0000256" key="1">
    <source>
        <dbReference type="SAM" id="MobiDB-lite"/>
    </source>
</evidence>
<dbReference type="InterPro" id="IPR051320">
    <property type="entry name" value="Viral_Replic_Matur_Polypro"/>
</dbReference>
<dbReference type="InterPro" id="IPR043502">
    <property type="entry name" value="DNA/RNA_pol_sf"/>
</dbReference>
<keyword evidence="3" id="KW-1185">Reference proteome</keyword>
<name>A0ABQ9DXD2_9PASS</name>
<dbReference type="SUPFAM" id="SSF56672">
    <property type="entry name" value="DNA/RNA polymerases"/>
    <property type="match status" value="1"/>
</dbReference>
<gene>
    <name evidence="2" type="ORF">WISP_09734</name>
</gene>
<dbReference type="Gene3D" id="3.30.70.270">
    <property type="match status" value="1"/>
</dbReference>
<reference evidence="2" key="1">
    <citation type="submission" date="2019-10" db="EMBL/GenBank/DDBJ databases">
        <authorList>
            <person name="Soares A.E.R."/>
            <person name="Aleixo A."/>
            <person name="Schneider P."/>
            <person name="Miyaki C.Y."/>
            <person name="Schneider M.P."/>
            <person name="Mello C."/>
            <person name="Vasconcelos A.T.R."/>
        </authorList>
    </citation>
    <scope>NUCLEOTIDE SEQUENCE</scope>
    <source>
        <tissue evidence="2">Muscle</tissue>
    </source>
</reference>
<proteinExistence type="predicted"/>
<organism evidence="2 3">
    <name type="scientific">Willisornis vidua</name>
    <name type="common">Xingu scale-backed antbird</name>
    <dbReference type="NCBI Taxonomy" id="1566151"/>
    <lineage>
        <taxon>Eukaryota</taxon>
        <taxon>Metazoa</taxon>
        <taxon>Chordata</taxon>
        <taxon>Craniata</taxon>
        <taxon>Vertebrata</taxon>
        <taxon>Euteleostomi</taxon>
        <taxon>Archelosauria</taxon>
        <taxon>Archosauria</taxon>
        <taxon>Dinosauria</taxon>
        <taxon>Saurischia</taxon>
        <taxon>Theropoda</taxon>
        <taxon>Coelurosauria</taxon>
        <taxon>Aves</taxon>
        <taxon>Neognathae</taxon>
        <taxon>Neoaves</taxon>
        <taxon>Telluraves</taxon>
        <taxon>Australaves</taxon>
        <taxon>Passeriformes</taxon>
        <taxon>Thamnophilidae</taxon>
        <taxon>Willisornis</taxon>
    </lineage>
</organism>